<dbReference type="NCBIfam" id="NF041045">
    <property type="entry name" value="RsbA_anti_sig"/>
    <property type="match status" value="1"/>
</dbReference>
<dbReference type="RefSeq" id="WP_034311412.1">
    <property type="nucleotide sequence ID" value="NZ_JFBM01000012.1"/>
</dbReference>
<feature type="domain" description="Histidine kinase/HSP90-like ATPase" evidence="2">
    <location>
        <begin position="205"/>
        <end position="317"/>
    </location>
</feature>
<evidence type="ECO:0000313" key="5">
    <source>
        <dbReference type="Proteomes" id="UP000256220"/>
    </source>
</evidence>
<proteinExistence type="predicted"/>
<protein>
    <submittedName>
        <fullName evidence="4">Anti-sigma regulatory factor</fullName>
    </submittedName>
</protein>
<evidence type="ECO:0000256" key="1">
    <source>
        <dbReference type="ARBA" id="ARBA00022527"/>
    </source>
</evidence>
<organism evidence="4 5">
    <name type="scientific">Amycolatopsis lurida NRRL 2430</name>
    <dbReference type="NCBI Taxonomy" id="1460371"/>
    <lineage>
        <taxon>Bacteria</taxon>
        <taxon>Bacillati</taxon>
        <taxon>Actinomycetota</taxon>
        <taxon>Actinomycetes</taxon>
        <taxon>Pseudonocardiales</taxon>
        <taxon>Pseudonocardiaceae</taxon>
        <taxon>Amycolatopsis</taxon>
    </lineage>
</organism>
<dbReference type="Pfam" id="PF13581">
    <property type="entry name" value="HATPase_c_2"/>
    <property type="match status" value="1"/>
</dbReference>
<dbReference type="Proteomes" id="UP000256220">
    <property type="component" value="Unassembled WGS sequence"/>
</dbReference>
<dbReference type="Gene3D" id="3.30.565.10">
    <property type="entry name" value="Histidine kinase-like ATPase, C-terminal domain"/>
    <property type="match status" value="1"/>
</dbReference>
<dbReference type="Pfam" id="PF14417">
    <property type="entry name" value="MEDS"/>
    <property type="match status" value="1"/>
</dbReference>
<keyword evidence="1" id="KW-0418">Kinase</keyword>
<dbReference type="PANTHER" id="PTHR35526">
    <property type="entry name" value="ANTI-SIGMA-F FACTOR RSBW-RELATED"/>
    <property type="match status" value="1"/>
</dbReference>
<dbReference type="GO" id="GO:0004674">
    <property type="term" value="F:protein serine/threonine kinase activity"/>
    <property type="evidence" value="ECO:0007669"/>
    <property type="project" value="UniProtKB-KW"/>
</dbReference>
<reference evidence="4 5" key="1">
    <citation type="journal article" date="2014" name="Genome Announc.">
        <title>Draft Genome Sequence of Amycolatopsis lurida NRRL 2430, Producer of the Glycopeptide Family Antibiotic Ristocetin.</title>
        <authorList>
            <person name="Kwun M.J."/>
            <person name="Hong H.J."/>
        </authorList>
    </citation>
    <scope>NUCLEOTIDE SEQUENCE [LARGE SCALE GENOMIC DNA]</scope>
    <source>
        <strain evidence="4 5">NRRL 2430</strain>
    </source>
</reference>
<evidence type="ECO:0000259" key="2">
    <source>
        <dbReference type="Pfam" id="PF13581"/>
    </source>
</evidence>
<keyword evidence="1" id="KW-0808">Transferase</keyword>
<dbReference type="AlphaFoldDB" id="A0A2P2FUE9"/>
<dbReference type="SUPFAM" id="SSF55874">
    <property type="entry name" value="ATPase domain of HSP90 chaperone/DNA topoisomerase II/histidine kinase"/>
    <property type="match status" value="1"/>
</dbReference>
<keyword evidence="5" id="KW-1185">Reference proteome</keyword>
<comment type="caution">
    <text evidence="4">The sequence shown here is derived from an EMBL/GenBank/DDBJ whole genome shotgun (WGS) entry which is preliminary data.</text>
</comment>
<gene>
    <name evidence="4" type="ORF">BB31_15945</name>
</gene>
<dbReference type="InterPro" id="IPR047718">
    <property type="entry name" value="RsbA-like_anti_sig"/>
</dbReference>
<evidence type="ECO:0000313" key="4">
    <source>
        <dbReference type="EMBL" id="KFU80315.1"/>
    </source>
</evidence>
<name>A0A2P2FUE9_AMYLU</name>
<dbReference type="InterPro" id="IPR025847">
    <property type="entry name" value="MEDS_domain"/>
</dbReference>
<sequence length="321" mass="34043">MNPTTAAAGTDPFVHPALFYRGQDDYLAGTVPFIRQGLDGGEPVAVSVPGPNLELLRAALGKDAERVRLLDMTVEGRNPGRIIPGVLRAFADAHPAQRVRIIGEPIWAERSELEYPACAQHEALINPAFTGREVTILCPYDVTRLDARALTDAEATHPLLIDSTGERISAGYDPDRIINGYNTPLPDPAPTGPAAYTTLDAVTGDAVSLAEARAMARGQAMRAGLTDDRVGDVELVVAELLANSVDHGGGQGRLSVWTETGSLVCEVRDTGRLTDPLAGRRPASAGQLRGRGLLLINHLADLVRLHTGPQGTTVRACFATA</sequence>
<evidence type="ECO:0000259" key="3">
    <source>
        <dbReference type="Pfam" id="PF14417"/>
    </source>
</evidence>
<dbReference type="InterPro" id="IPR003594">
    <property type="entry name" value="HATPase_dom"/>
</dbReference>
<dbReference type="CDD" id="cd16936">
    <property type="entry name" value="HATPase_RsbW-like"/>
    <property type="match status" value="1"/>
</dbReference>
<accession>A0A2P2FUE9</accession>
<dbReference type="PANTHER" id="PTHR35526:SF3">
    <property type="entry name" value="ANTI-SIGMA-F FACTOR RSBW"/>
    <property type="match status" value="1"/>
</dbReference>
<feature type="domain" description="MEDS" evidence="3">
    <location>
        <begin position="15"/>
        <end position="158"/>
    </location>
</feature>
<keyword evidence="1" id="KW-0723">Serine/threonine-protein kinase</keyword>
<dbReference type="InterPro" id="IPR050267">
    <property type="entry name" value="Anti-sigma-factor_SerPK"/>
</dbReference>
<dbReference type="EMBL" id="JFBM01000012">
    <property type="protein sequence ID" value="KFU80315.1"/>
    <property type="molecule type" value="Genomic_DNA"/>
</dbReference>
<dbReference type="InterPro" id="IPR036890">
    <property type="entry name" value="HATPase_C_sf"/>
</dbReference>